<evidence type="ECO:0000256" key="1">
    <source>
        <dbReference type="SAM" id="Coils"/>
    </source>
</evidence>
<reference evidence="3 4" key="2">
    <citation type="journal article" date="2013" name="PLoS Genet.">
        <title>Comparative genome structure, secondary metabolite, and effector coding capacity across Cochliobolus pathogens.</title>
        <authorList>
            <person name="Condon B.J."/>
            <person name="Leng Y."/>
            <person name="Wu D."/>
            <person name="Bushley K.E."/>
            <person name="Ohm R.A."/>
            <person name="Otillar R."/>
            <person name="Martin J."/>
            <person name="Schackwitz W."/>
            <person name="Grimwood J."/>
            <person name="MohdZainudin N."/>
            <person name="Xue C."/>
            <person name="Wang R."/>
            <person name="Manning V.A."/>
            <person name="Dhillon B."/>
            <person name="Tu Z.J."/>
            <person name="Steffenson B.J."/>
            <person name="Salamov A."/>
            <person name="Sun H."/>
            <person name="Lowry S."/>
            <person name="LaButti K."/>
            <person name="Han J."/>
            <person name="Copeland A."/>
            <person name="Lindquist E."/>
            <person name="Barry K."/>
            <person name="Schmutz J."/>
            <person name="Baker S.E."/>
            <person name="Ciuffetti L.M."/>
            <person name="Grigoriev I.V."/>
            <person name="Zhong S."/>
            <person name="Turgeon B.G."/>
        </authorList>
    </citation>
    <scope>NUCLEOTIDE SEQUENCE [LARGE SCALE GENOMIC DNA]</scope>
    <source>
        <strain evidence="4">28A</strain>
    </source>
</reference>
<dbReference type="Proteomes" id="UP000016935">
    <property type="component" value="Unassembled WGS sequence"/>
</dbReference>
<dbReference type="GeneID" id="19403511"/>
<gene>
    <name evidence="3" type="ORF">SETTUDRAFT_31132</name>
</gene>
<proteinExistence type="predicted"/>
<feature type="coiled-coil region" evidence="1">
    <location>
        <begin position="332"/>
        <end position="376"/>
    </location>
</feature>
<protein>
    <submittedName>
        <fullName evidence="3">Uncharacterized protein</fullName>
    </submittedName>
</protein>
<feature type="region of interest" description="Disordered" evidence="2">
    <location>
        <begin position="305"/>
        <end position="325"/>
    </location>
</feature>
<dbReference type="EMBL" id="KB908592">
    <property type="protein sequence ID" value="EOA86815.1"/>
    <property type="molecule type" value="Genomic_DNA"/>
</dbReference>
<keyword evidence="4" id="KW-1185">Reference proteome</keyword>
<dbReference type="RefSeq" id="XP_008025028.1">
    <property type="nucleotide sequence ID" value="XM_008026837.1"/>
</dbReference>
<reference evidence="3 4" key="1">
    <citation type="journal article" date="2012" name="PLoS Pathog.">
        <title>Diverse lifestyles and strategies of plant pathogenesis encoded in the genomes of eighteen Dothideomycetes fungi.</title>
        <authorList>
            <person name="Ohm R.A."/>
            <person name="Feau N."/>
            <person name="Henrissat B."/>
            <person name="Schoch C.L."/>
            <person name="Horwitz B.A."/>
            <person name="Barry K.W."/>
            <person name="Condon B.J."/>
            <person name="Copeland A.C."/>
            <person name="Dhillon B."/>
            <person name="Glaser F."/>
            <person name="Hesse C.N."/>
            <person name="Kosti I."/>
            <person name="LaButti K."/>
            <person name="Lindquist E.A."/>
            <person name="Lucas S."/>
            <person name="Salamov A.A."/>
            <person name="Bradshaw R.E."/>
            <person name="Ciuffetti L."/>
            <person name="Hamelin R.C."/>
            <person name="Kema G.H.J."/>
            <person name="Lawrence C."/>
            <person name="Scott J.A."/>
            <person name="Spatafora J.W."/>
            <person name="Turgeon B.G."/>
            <person name="de Wit P.J.G.M."/>
            <person name="Zhong S."/>
            <person name="Goodwin S.B."/>
            <person name="Grigoriev I.V."/>
        </authorList>
    </citation>
    <scope>NUCLEOTIDE SEQUENCE [LARGE SCALE GENOMIC DNA]</scope>
    <source>
        <strain evidence="4">28A</strain>
    </source>
</reference>
<feature type="region of interest" description="Disordered" evidence="2">
    <location>
        <begin position="219"/>
        <end position="238"/>
    </location>
</feature>
<accession>R0IPC6</accession>
<sequence>MPYSYSTAATMDQKIMTKSTEKTRLSMIVVLKLPVRPSQLEMINTWARETGIWYKRTKLGESSDHTFRIINVSPPKDGEAEYKLLLLGQTTQYSTWAFLRPLDRMENRSAEVAFLNKYFHDSTQQVHELKDLALMYPFRVFKKTGVTESLRWLKYLILYIFLDAGLATNVFSENLETTKANLASVFDCISKIYDAKGGTDAIPDVHPFLPMMVIDDDQDTDDEQPMSTYQQSDKTEEEITDLDAVPTNKRRQRRIFEADAEIEEPSRSKPISCFLTFAGPGDQNHQPRSEPEISRVLDDPCIPQEHDKTTSIPEPVAGTKRRPSEQTDFDIFKELKRKKDDEESEQKILERRLAELKALQEQFKQEIKELAKGKSKEELIEWMLASMYERDMDFGGAMVETLRGGEGVN</sequence>
<dbReference type="OrthoDB" id="3801345at2759"/>
<dbReference type="AlphaFoldDB" id="R0IPC6"/>
<name>R0IPC6_EXST2</name>
<evidence type="ECO:0000313" key="3">
    <source>
        <dbReference type="EMBL" id="EOA86815.1"/>
    </source>
</evidence>
<evidence type="ECO:0000256" key="2">
    <source>
        <dbReference type="SAM" id="MobiDB-lite"/>
    </source>
</evidence>
<organism evidence="3 4">
    <name type="scientific">Exserohilum turcicum (strain 28A)</name>
    <name type="common">Northern leaf blight fungus</name>
    <name type="synonym">Setosphaeria turcica</name>
    <dbReference type="NCBI Taxonomy" id="671987"/>
    <lineage>
        <taxon>Eukaryota</taxon>
        <taxon>Fungi</taxon>
        <taxon>Dikarya</taxon>
        <taxon>Ascomycota</taxon>
        <taxon>Pezizomycotina</taxon>
        <taxon>Dothideomycetes</taxon>
        <taxon>Pleosporomycetidae</taxon>
        <taxon>Pleosporales</taxon>
        <taxon>Pleosporineae</taxon>
        <taxon>Pleosporaceae</taxon>
        <taxon>Exserohilum</taxon>
    </lineage>
</organism>
<keyword evidence="1" id="KW-0175">Coiled coil</keyword>
<evidence type="ECO:0000313" key="4">
    <source>
        <dbReference type="Proteomes" id="UP000016935"/>
    </source>
</evidence>
<dbReference type="HOGENOM" id="CLU_712069_0_0_1"/>